<organism evidence="1 2">
    <name type="scientific">Monilinia fructicola</name>
    <name type="common">Brown rot fungus</name>
    <name type="synonym">Ciboria fructicola</name>
    <dbReference type="NCBI Taxonomy" id="38448"/>
    <lineage>
        <taxon>Eukaryota</taxon>
        <taxon>Fungi</taxon>
        <taxon>Dikarya</taxon>
        <taxon>Ascomycota</taxon>
        <taxon>Pezizomycotina</taxon>
        <taxon>Leotiomycetes</taxon>
        <taxon>Helotiales</taxon>
        <taxon>Sclerotiniaceae</taxon>
        <taxon>Monilinia</taxon>
    </lineage>
</organism>
<evidence type="ECO:0000313" key="1">
    <source>
        <dbReference type="EMBL" id="KAA8564052.1"/>
    </source>
</evidence>
<dbReference type="EMBL" id="VICG01000016">
    <property type="protein sequence ID" value="KAA8564052.1"/>
    <property type="molecule type" value="Genomic_DNA"/>
</dbReference>
<reference evidence="1 2" key="1">
    <citation type="submission" date="2019-06" db="EMBL/GenBank/DDBJ databases">
        <title>Genome Sequence of the Brown Rot Fungal Pathogen Monilinia fructicola.</title>
        <authorList>
            <person name="De Miccolis Angelini R.M."/>
            <person name="Landi L."/>
            <person name="Abate D."/>
            <person name="Pollastro S."/>
            <person name="Romanazzi G."/>
            <person name="Faretra F."/>
        </authorList>
    </citation>
    <scope>NUCLEOTIDE SEQUENCE [LARGE SCALE GENOMIC DNA]</scope>
    <source>
        <strain evidence="1 2">Mfrc123</strain>
    </source>
</reference>
<sequence>MSRSNQIPLMGNCCSAEDNTSVLPPDPKTSTFKKGTRVHWTGLGELRAHPTTQNTALAPRPAAEATTTIAVLDGSNDGIGAAPVESGSRVLVTMAVDNNYPIYLSTTCPGGKYNPKKSSSIVFPLSNASTL</sequence>
<comment type="caution">
    <text evidence="1">The sequence shown here is derived from an EMBL/GenBank/DDBJ whole genome shotgun (WGS) entry which is preliminary data.</text>
</comment>
<protein>
    <submittedName>
        <fullName evidence="1">Uncharacterized protein</fullName>
    </submittedName>
</protein>
<dbReference type="AlphaFoldDB" id="A0A5M9J890"/>
<proteinExistence type="predicted"/>
<keyword evidence="2" id="KW-1185">Reference proteome</keyword>
<evidence type="ECO:0000313" key="2">
    <source>
        <dbReference type="Proteomes" id="UP000322873"/>
    </source>
</evidence>
<dbReference type="Proteomes" id="UP000322873">
    <property type="component" value="Unassembled WGS sequence"/>
</dbReference>
<gene>
    <name evidence="1" type="ORF">EYC84_012044</name>
</gene>
<name>A0A5M9J890_MONFR</name>
<accession>A0A5M9J890</accession>
<dbReference type="VEuPathDB" id="FungiDB:MFRU_032g00430"/>